<dbReference type="AlphaFoldDB" id="A0A6J8D4M2"/>
<dbReference type="GO" id="GO:0016787">
    <property type="term" value="F:hydrolase activity"/>
    <property type="evidence" value="ECO:0007669"/>
    <property type="project" value="UniProtKB-KW"/>
</dbReference>
<dbReference type="EMBL" id="CACVKT020006653">
    <property type="protein sequence ID" value="CAC5402876.1"/>
    <property type="molecule type" value="Genomic_DNA"/>
</dbReference>
<proteinExistence type="predicted"/>
<sequence length="182" mass="20963">MAALARFHVPVQRKERTFRSKEELTIDYTNTELRTRYRFGREGISFLSNLVRDQLSRQTNRNHALSVEQQLMVTLRFLAGGSSLQVIGDTLGRFTNINANWPGCCHDSHVFRTSQIRMDPKKVTKIVMVCAILHNICIQLYEPDVAAEEPVNEDVENGINYNEQQDGRGIREHIAGTYFNRH</sequence>
<dbReference type="OrthoDB" id="6132963at2759"/>
<keyword evidence="1" id="KW-0378">Hydrolase</keyword>
<evidence type="ECO:0000313" key="1">
    <source>
        <dbReference type="EMBL" id="CAC5402876.1"/>
    </source>
</evidence>
<accession>A0A6J8D4M2</accession>
<evidence type="ECO:0000313" key="2">
    <source>
        <dbReference type="Proteomes" id="UP000507470"/>
    </source>
</evidence>
<reference evidence="1 2" key="1">
    <citation type="submission" date="2020-06" db="EMBL/GenBank/DDBJ databases">
        <authorList>
            <person name="Li R."/>
            <person name="Bekaert M."/>
        </authorList>
    </citation>
    <scope>NUCLEOTIDE SEQUENCE [LARGE SCALE GENOMIC DNA]</scope>
    <source>
        <strain evidence="2">wild</strain>
    </source>
</reference>
<gene>
    <name evidence="1" type="ORF">MCOR_36807</name>
</gene>
<dbReference type="Proteomes" id="UP000507470">
    <property type="component" value="Unassembled WGS sequence"/>
</dbReference>
<protein>
    <submittedName>
        <fullName evidence="1">HARBI1</fullName>
        <ecNumber evidence="1">3.1.-.-</ecNumber>
    </submittedName>
</protein>
<dbReference type="EC" id="3.1.-.-" evidence="1"/>
<keyword evidence="2" id="KW-1185">Reference proteome</keyword>
<organism evidence="1 2">
    <name type="scientific">Mytilus coruscus</name>
    <name type="common">Sea mussel</name>
    <dbReference type="NCBI Taxonomy" id="42192"/>
    <lineage>
        <taxon>Eukaryota</taxon>
        <taxon>Metazoa</taxon>
        <taxon>Spiralia</taxon>
        <taxon>Lophotrochozoa</taxon>
        <taxon>Mollusca</taxon>
        <taxon>Bivalvia</taxon>
        <taxon>Autobranchia</taxon>
        <taxon>Pteriomorphia</taxon>
        <taxon>Mytilida</taxon>
        <taxon>Mytiloidea</taxon>
        <taxon>Mytilidae</taxon>
        <taxon>Mytilinae</taxon>
        <taxon>Mytilus</taxon>
    </lineage>
</organism>
<name>A0A6J8D4M2_MYTCO</name>